<dbReference type="AlphaFoldDB" id="E8PQ24"/>
<dbReference type="Proteomes" id="UP000008087">
    <property type="component" value="Chromosome"/>
</dbReference>
<protein>
    <submittedName>
        <fullName evidence="1">Uncharacterized protein</fullName>
    </submittedName>
</protein>
<accession>E8PQ24</accession>
<name>E8PQ24_THESS</name>
<gene>
    <name evidence="1" type="ordered locus">TSC_c23410</name>
</gene>
<dbReference type="HOGENOM" id="CLU_2439823_0_0_0"/>
<sequence>MRLKSFNRKLKGENPKDPGFHRRVIALVQEAYARWNSLPQEQKQAILASLTTLLSLLPWGRLGRIGLLLKKATGPGGQLALAVLLRLLKR</sequence>
<dbReference type="RefSeq" id="WP_015718203.1">
    <property type="nucleotide sequence ID" value="NC_014974.1"/>
</dbReference>
<evidence type="ECO:0000313" key="1">
    <source>
        <dbReference type="EMBL" id="ADW22943.1"/>
    </source>
</evidence>
<proteinExistence type="predicted"/>
<evidence type="ECO:0000313" key="2">
    <source>
        <dbReference type="Proteomes" id="UP000008087"/>
    </source>
</evidence>
<dbReference type="STRING" id="743525.TSC_c23410"/>
<dbReference type="EMBL" id="CP001962">
    <property type="protein sequence ID" value="ADW22943.1"/>
    <property type="molecule type" value="Genomic_DNA"/>
</dbReference>
<dbReference type="eggNOG" id="ENOG5030PZD">
    <property type="taxonomic scope" value="Bacteria"/>
</dbReference>
<reference evidence="2" key="1">
    <citation type="submission" date="2010-03" db="EMBL/GenBank/DDBJ databases">
        <title>The genome sequence of Thermus scotoductus SA-01.</title>
        <authorList>
            <person name="Gounder K."/>
            <person name="Liesegang H."/>
            <person name="Brzuszkiewicz E."/>
            <person name="Wollherr A."/>
            <person name="Daniel R."/>
            <person name="Gottschalk G."/>
            <person name="van Heerden E."/>
            <person name="Litthauer D."/>
        </authorList>
    </citation>
    <scope>NUCLEOTIDE SEQUENCE [LARGE SCALE GENOMIC DNA]</scope>
    <source>
        <strain evidence="2">ATCC 700910 / SA-01</strain>
    </source>
</reference>
<dbReference type="KEGG" id="tsc:TSC_c23410"/>
<organism evidence="1 2">
    <name type="scientific">Thermus scotoductus (strain ATCC 700910 / SA-01)</name>
    <dbReference type="NCBI Taxonomy" id="743525"/>
    <lineage>
        <taxon>Bacteria</taxon>
        <taxon>Thermotogati</taxon>
        <taxon>Deinococcota</taxon>
        <taxon>Deinococci</taxon>
        <taxon>Thermales</taxon>
        <taxon>Thermaceae</taxon>
        <taxon>Thermus</taxon>
    </lineage>
</organism>
<reference evidence="1 2" key="2">
    <citation type="journal article" date="2011" name="BMC Genomics">
        <title>Sequence of the hyperplastic genome of the naturally competent Thermus scotoductus SA-01.</title>
        <authorList>
            <person name="Gounder K."/>
            <person name="Brzuszkiewicz E."/>
            <person name="Liesegang H."/>
            <person name="Wollherr A."/>
            <person name="Daniel R."/>
            <person name="Gottschalk G."/>
            <person name="Reva O."/>
            <person name="Kumwenda B."/>
            <person name="Srivastava M."/>
            <person name="Bricio C."/>
            <person name="Berenguer J."/>
            <person name="van Heerden E."/>
            <person name="Litthauer D."/>
        </authorList>
    </citation>
    <scope>NUCLEOTIDE SEQUENCE [LARGE SCALE GENOMIC DNA]</scope>
    <source>
        <strain evidence="2">ATCC 700910 / SA-01</strain>
    </source>
</reference>